<feature type="region of interest" description="Disordered" evidence="5">
    <location>
        <begin position="242"/>
        <end position="281"/>
    </location>
</feature>
<dbReference type="GO" id="GO:0046872">
    <property type="term" value="F:metal ion binding"/>
    <property type="evidence" value="ECO:0007669"/>
    <property type="project" value="UniProtKB-KW"/>
</dbReference>
<keyword evidence="4" id="KW-0326">Glycosidase</keyword>
<dbReference type="AlphaFoldDB" id="A0A919HZ26"/>
<dbReference type="InterPro" id="IPR013529">
    <property type="entry name" value="Glyco_hydro_42_N"/>
</dbReference>
<evidence type="ECO:0000256" key="4">
    <source>
        <dbReference type="ARBA" id="ARBA00023295"/>
    </source>
</evidence>
<accession>A0A919HZ26</accession>
<dbReference type="Pfam" id="PF02449">
    <property type="entry name" value="Glyco_hydro_42"/>
    <property type="match status" value="1"/>
</dbReference>
<organism evidence="7 8">
    <name type="scientific">Klebsiella pneumoniae</name>
    <dbReference type="NCBI Taxonomy" id="573"/>
    <lineage>
        <taxon>Bacteria</taxon>
        <taxon>Pseudomonadati</taxon>
        <taxon>Pseudomonadota</taxon>
        <taxon>Gammaproteobacteria</taxon>
        <taxon>Enterobacterales</taxon>
        <taxon>Enterobacteriaceae</taxon>
        <taxon>Klebsiella/Raoultella group</taxon>
        <taxon>Klebsiella</taxon>
        <taxon>Klebsiella pneumoniae complex</taxon>
    </lineage>
</organism>
<dbReference type="PANTHER" id="PTHR36447:SF2">
    <property type="entry name" value="BETA-GALACTOSIDASE YESZ"/>
    <property type="match status" value="1"/>
</dbReference>
<evidence type="ECO:0000256" key="5">
    <source>
        <dbReference type="SAM" id="MobiDB-lite"/>
    </source>
</evidence>
<dbReference type="Gene3D" id="3.20.20.80">
    <property type="entry name" value="Glycosidases"/>
    <property type="match status" value="1"/>
</dbReference>
<comment type="caution">
    <text evidence="7">The sequence shown here is derived from an EMBL/GenBank/DDBJ whole genome shotgun (WGS) entry which is preliminary data.</text>
</comment>
<dbReference type="InterPro" id="IPR003476">
    <property type="entry name" value="Glyco_hydro_42"/>
</dbReference>
<feature type="compositionally biased region" description="Polar residues" evidence="5">
    <location>
        <begin position="248"/>
        <end position="258"/>
    </location>
</feature>
<name>A0A919HZ26_KLEPN</name>
<evidence type="ECO:0000256" key="1">
    <source>
        <dbReference type="ARBA" id="ARBA00022723"/>
    </source>
</evidence>
<keyword evidence="2" id="KW-0378">Hydrolase</keyword>
<evidence type="ECO:0000259" key="6">
    <source>
        <dbReference type="Pfam" id="PF02449"/>
    </source>
</evidence>
<evidence type="ECO:0000313" key="8">
    <source>
        <dbReference type="Proteomes" id="UP000655094"/>
    </source>
</evidence>
<evidence type="ECO:0000313" key="7">
    <source>
        <dbReference type="EMBL" id="GHK54829.1"/>
    </source>
</evidence>
<dbReference type="GO" id="GO:0009341">
    <property type="term" value="C:beta-galactosidase complex"/>
    <property type="evidence" value="ECO:0007669"/>
    <property type="project" value="InterPro"/>
</dbReference>
<feature type="domain" description="Glycoside hydrolase family 42 N-terminal" evidence="6">
    <location>
        <begin position="5"/>
        <end position="198"/>
    </location>
</feature>
<keyword evidence="1" id="KW-0479">Metal-binding</keyword>
<dbReference type="InterPro" id="IPR017853">
    <property type="entry name" value="GH"/>
</dbReference>
<dbReference type="PANTHER" id="PTHR36447">
    <property type="entry name" value="BETA-GALACTOSIDASE GANA"/>
    <property type="match status" value="1"/>
</dbReference>
<protein>
    <recommendedName>
        <fullName evidence="6">Glycoside hydrolase family 42 N-terminal domain-containing protein</fullName>
    </recommendedName>
</protein>
<evidence type="ECO:0000256" key="2">
    <source>
        <dbReference type="ARBA" id="ARBA00022801"/>
    </source>
</evidence>
<sequence length="281" mass="31831">MDIVNPTFRRYAEKIIRTLMAHVQHHPAIIGWQLDNETKHYDNIGRYMQEGFVRSLQEKYPDLRQLNHDFGLDYWSNRIDRWQDFPPVENTINASLACAFSRYQRQQVTEYLAWQAAIVREYAQPHQFVTHNFDFEWRGYSYGVQPRVDHFAAAQALDIAGVDIYHPSQAHLTGREIAFGGAITRSLKPGQNYFVLETGLRASPSGPPSRASYACRHSAISPPAPPWSPTGTGIRFITPLKPTGRGCSATTSRATQPAGSYHHRRRFRPPVPAAGGAEGRK</sequence>
<dbReference type="GO" id="GO:0005975">
    <property type="term" value="P:carbohydrate metabolic process"/>
    <property type="evidence" value="ECO:0007669"/>
    <property type="project" value="InterPro"/>
</dbReference>
<keyword evidence="3" id="KW-0862">Zinc</keyword>
<dbReference type="Proteomes" id="UP000655094">
    <property type="component" value="Unassembled WGS sequence"/>
</dbReference>
<dbReference type="GO" id="GO:0004565">
    <property type="term" value="F:beta-galactosidase activity"/>
    <property type="evidence" value="ECO:0007669"/>
    <property type="project" value="InterPro"/>
</dbReference>
<reference evidence="7" key="1">
    <citation type="submission" date="2020-10" db="EMBL/GenBank/DDBJ databases">
        <title>Genome Sequence of ESBL Producing Zambian Clinical Strains.</title>
        <authorList>
            <person name="Shawa M."/>
            <person name="Furuta Y."/>
            <person name="Simbotwe M."/>
            <person name="Mulenga E."/>
            <person name="Mubanga M."/>
            <person name="Mulenga G."/>
            <person name="Kaile C."/>
            <person name="Zorigt T."/>
            <person name="Hang'ombe B."/>
            <person name="Higashi H."/>
        </authorList>
    </citation>
    <scope>NUCLEOTIDE SEQUENCE</scope>
    <source>
        <strain evidence="7">Zam_UTH_09</strain>
    </source>
</reference>
<evidence type="ECO:0000256" key="3">
    <source>
        <dbReference type="ARBA" id="ARBA00022833"/>
    </source>
</evidence>
<gene>
    <name evidence="7" type="ORF">KPZU09_45650</name>
</gene>
<dbReference type="EMBL" id="BNFF01000001">
    <property type="protein sequence ID" value="GHK54829.1"/>
    <property type="molecule type" value="Genomic_DNA"/>
</dbReference>
<dbReference type="SUPFAM" id="SSF51445">
    <property type="entry name" value="(Trans)glycosidases"/>
    <property type="match status" value="1"/>
</dbReference>
<proteinExistence type="predicted"/>